<dbReference type="GO" id="GO:1990351">
    <property type="term" value="C:transporter complex"/>
    <property type="evidence" value="ECO:0007669"/>
    <property type="project" value="TreeGrafter"/>
</dbReference>
<dbReference type="GO" id="GO:0009279">
    <property type="term" value="C:cell outer membrane"/>
    <property type="evidence" value="ECO:0007669"/>
    <property type="project" value="InterPro"/>
</dbReference>
<dbReference type="InterPro" id="IPR020889">
    <property type="entry name" value="LipoPS_assembly_LptD"/>
</dbReference>
<keyword evidence="2" id="KW-0472">Membrane</keyword>
<dbReference type="Pfam" id="PF04453">
    <property type="entry name" value="LptD"/>
    <property type="match status" value="1"/>
</dbReference>
<dbReference type="Pfam" id="PF19838">
    <property type="entry name" value="LptD_2"/>
    <property type="match status" value="1"/>
</dbReference>
<dbReference type="InterPro" id="IPR007543">
    <property type="entry name" value="LptD_C"/>
</dbReference>
<protein>
    <submittedName>
        <fullName evidence="8">LPS assembly protein LptD</fullName>
    </submittedName>
</protein>
<feature type="domain" description="LPS-assembly protein LptD central" evidence="7">
    <location>
        <begin position="213"/>
        <end position="291"/>
    </location>
</feature>
<comment type="caution">
    <text evidence="8">The sequence shown here is derived from an EMBL/GenBank/DDBJ whole genome shotgun (WGS) entry which is preliminary data.</text>
</comment>
<feature type="chain" id="PRO_5037466843" evidence="4">
    <location>
        <begin position="38"/>
        <end position="707"/>
    </location>
</feature>
<name>A0A953JEH4_9BACT</name>
<dbReference type="Gene3D" id="2.60.450.10">
    <property type="entry name" value="Lipopolysaccharide (LPS) transport protein A like domain"/>
    <property type="match status" value="1"/>
</dbReference>
<dbReference type="InterPro" id="IPR045659">
    <property type="entry name" value="LptD_2"/>
</dbReference>
<reference evidence="8" key="1">
    <citation type="journal article" date="2021" name="bioRxiv">
        <title>Unraveling nitrogen, sulfur and carbon metabolic pathways and microbial community transcriptional responses to substrate deprivation and toxicity stresses in a bioreactor mimicking anoxic brackish coastal sediment conditions.</title>
        <authorList>
            <person name="Martins P.D."/>
            <person name="Echeveste M.J."/>
            <person name="Arshad A."/>
            <person name="Kurth J."/>
            <person name="Ouboter H."/>
            <person name="Jetten M.S.M."/>
            <person name="Welte C.U."/>
        </authorList>
    </citation>
    <scope>NUCLEOTIDE SEQUENCE</scope>
    <source>
        <strain evidence="8">MAG_39</strain>
    </source>
</reference>
<evidence type="ECO:0000313" key="9">
    <source>
        <dbReference type="Proteomes" id="UP000705867"/>
    </source>
</evidence>
<evidence type="ECO:0000259" key="5">
    <source>
        <dbReference type="Pfam" id="PF03968"/>
    </source>
</evidence>
<sequence>MKIPSAGGIRHRNGIPFRLALFGLWLMCCLPAPSASALTITADTLEYSREEDTYVATGNVVIEKDGTLLHADRAVLHQATSDAEAEGNIRYEDMRTIINAERASLNLDTKTGTLYNALIHLKDQRGLRARKDITGKTERIDYWIRGDEIRKLSESHYYAKTATFTTCDTGTPGAPAAPVAGSTGDLLGEESAPWCIKGSDVDVEIGDKMRARNATFRIKGLPVLYTPYLWAPVLTERQTGFLYPLIGNSSTKGFRFSPSFFWAIDENKDATFTLDYYSKRGLGKGIEYRYLDFAGRGQWYAYHLRDRELDRNFVELKGSLEHQWGDIRGFADVNYINHRDFYKEYAYKRDIRTQRFLQSSAELSAPVDATRLYLLSQYWVDLQEGGTNVPQRLPELGYVINPSRVGPLLFSLSSSATNFWREKEVSGQRVDINPTLSYSFGNGIQVYQAISLRETLYQLRNAESFSSSLHRETFEYRAHLLSRFRRAYASATHTIEPSLTYTYIPGTRDVPLFDSIDSIEGVSQAKLALLNTVTLKNMVLSFRVTQPYTFDPKENAHSLEPTLMEAGVYGGPFTLSLSMSHDFNENRVETFNTTLSARVLPDTVITLGENYTRASDILQYNAGIVSLLSKKWSVAADAWYDSKGQGLRDTNVRVRFTEQCWASELAFTRRPGDSTRPPEYSFALFLELRGLGGLKTYEYSSQSQQES</sequence>
<reference evidence="8" key="2">
    <citation type="submission" date="2021-08" db="EMBL/GenBank/DDBJ databases">
        <authorList>
            <person name="Dalcin Martins P."/>
        </authorList>
    </citation>
    <scope>NUCLEOTIDE SEQUENCE</scope>
    <source>
        <strain evidence="8">MAG_39</strain>
    </source>
</reference>
<evidence type="ECO:0000313" key="8">
    <source>
        <dbReference type="EMBL" id="MBZ0157194.1"/>
    </source>
</evidence>
<dbReference type="HAMAP" id="MF_01411">
    <property type="entry name" value="LPS_assembly_LptD"/>
    <property type="match status" value="1"/>
</dbReference>
<dbReference type="PANTHER" id="PTHR30189:SF1">
    <property type="entry name" value="LPS-ASSEMBLY PROTEIN LPTD"/>
    <property type="match status" value="1"/>
</dbReference>
<dbReference type="GO" id="GO:0043165">
    <property type="term" value="P:Gram-negative-bacterium-type cell outer membrane assembly"/>
    <property type="evidence" value="ECO:0007669"/>
    <property type="project" value="InterPro"/>
</dbReference>
<gene>
    <name evidence="8" type="primary">lptD</name>
    <name evidence="8" type="ORF">K8I29_13415</name>
</gene>
<dbReference type="GO" id="GO:0015920">
    <property type="term" value="P:lipopolysaccharide transport"/>
    <property type="evidence" value="ECO:0007669"/>
    <property type="project" value="InterPro"/>
</dbReference>
<organism evidence="8 9">
    <name type="scientific">Candidatus Nitrobium versatile</name>
    <dbReference type="NCBI Taxonomy" id="2884831"/>
    <lineage>
        <taxon>Bacteria</taxon>
        <taxon>Pseudomonadati</taxon>
        <taxon>Nitrospirota</taxon>
        <taxon>Nitrospiria</taxon>
        <taxon>Nitrospirales</taxon>
        <taxon>Nitrospiraceae</taxon>
        <taxon>Candidatus Nitrobium</taxon>
    </lineage>
</organism>
<evidence type="ECO:0000256" key="3">
    <source>
        <dbReference type="ARBA" id="ARBA00023237"/>
    </source>
</evidence>
<dbReference type="Proteomes" id="UP000705867">
    <property type="component" value="Unassembled WGS sequence"/>
</dbReference>
<dbReference type="AlphaFoldDB" id="A0A953JEH4"/>
<dbReference type="InterPro" id="IPR050218">
    <property type="entry name" value="LptD"/>
</dbReference>
<accession>A0A953JEH4</accession>
<proteinExistence type="inferred from homology"/>
<feature type="domain" description="LptD C-terminal" evidence="6">
    <location>
        <begin position="329"/>
        <end position="621"/>
    </location>
</feature>
<dbReference type="PANTHER" id="PTHR30189">
    <property type="entry name" value="LPS-ASSEMBLY PROTEIN"/>
    <property type="match status" value="1"/>
</dbReference>
<dbReference type="InterPro" id="IPR005653">
    <property type="entry name" value="OstA-like_N"/>
</dbReference>
<evidence type="ECO:0000259" key="7">
    <source>
        <dbReference type="Pfam" id="PF19838"/>
    </source>
</evidence>
<evidence type="ECO:0000256" key="2">
    <source>
        <dbReference type="ARBA" id="ARBA00023136"/>
    </source>
</evidence>
<feature type="signal peptide" evidence="4">
    <location>
        <begin position="1"/>
        <end position="37"/>
    </location>
</feature>
<keyword evidence="3" id="KW-0998">Cell outer membrane</keyword>
<feature type="domain" description="Organic solvent tolerance-like N-terminal" evidence="5">
    <location>
        <begin position="39"/>
        <end position="116"/>
    </location>
</feature>
<evidence type="ECO:0000259" key="6">
    <source>
        <dbReference type="Pfam" id="PF04453"/>
    </source>
</evidence>
<dbReference type="Pfam" id="PF03968">
    <property type="entry name" value="LptD_N"/>
    <property type="match status" value="1"/>
</dbReference>
<evidence type="ECO:0000256" key="4">
    <source>
        <dbReference type="SAM" id="SignalP"/>
    </source>
</evidence>
<keyword evidence="1 4" id="KW-0732">Signal</keyword>
<evidence type="ECO:0000256" key="1">
    <source>
        <dbReference type="ARBA" id="ARBA00022729"/>
    </source>
</evidence>
<dbReference type="EMBL" id="JAIOIV010000107">
    <property type="protein sequence ID" value="MBZ0157194.1"/>
    <property type="molecule type" value="Genomic_DNA"/>
</dbReference>